<accession>A0A364KP62</accession>
<protein>
    <submittedName>
        <fullName evidence="2">Uncharacterized protein</fullName>
    </submittedName>
</protein>
<evidence type="ECO:0000256" key="1">
    <source>
        <dbReference type="SAM" id="MobiDB-lite"/>
    </source>
</evidence>
<proteinExistence type="predicted"/>
<feature type="region of interest" description="Disordered" evidence="1">
    <location>
        <begin position="33"/>
        <end position="60"/>
    </location>
</feature>
<feature type="compositionally biased region" description="Basic residues" evidence="1">
    <location>
        <begin position="37"/>
        <end position="46"/>
    </location>
</feature>
<organism evidence="2 3">
    <name type="scientific">Talaromyces amestolkiae</name>
    <dbReference type="NCBI Taxonomy" id="1196081"/>
    <lineage>
        <taxon>Eukaryota</taxon>
        <taxon>Fungi</taxon>
        <taxon>Dikarya</taxon>
        <taxon>Ascomycota</taxon>
        <taxon>Pezizomycotina</taxon>
        <taxon>Eurotiomycetes</taxon>
        <taxon>Eurotiomycetidae</taxon>
        <taxon>Eurotiales</taxon>
        <taxon>Trichocomaceae</taxon>
        <taxon>Talaromyces</taxon>
        <taxon>Talaromyces sect. Talaromyces</taxon>
    </lineage>
</organism>
<dbReference type="RefSeq" id="XP_040729855.1">
    <property type="nucleotide sequence ID" value="XM_040873377.1"/>
</dbReference>
<keyword evidence="3" id="KW-1185">Reference proteome</keyword>
<feature type="compositionally biased region" description="Basic and acidic residues" evidence="1">
    <location>
        <begin position="47"/>
        <end position="60"/>
    </location>
</feature>
<name>A0A364KP62_TALAM</name>
<sequence length="355" mass="40578">MSAKSVASESGRSTHTFSTYYVYHEGEEHFLLSPVRKPPKVKKKKNKADQDDNADPEKGKAEAECKEVVADEDCYFVHQPYVSFHSPPRTLRRGNSKHGIPICLMQNSWCWKRWKLQFGERLADVIDARGVVSWEYNGNDTEEDKALQGYKVRSWRLWGESGKEYHREVNEMRKREALGKESHSPSLSNACIPTHPVVEEVHYLDWLSPMSKDVRCYRFQYAGLDFYWKGTHLESDGAFKAVFLRHNHLKLVVRLPNQTLLQQESNSEESSELCLAKFTSSIDPEMTGTLELFESVITGRLQHHLLSVGHTTPIDTHDVLIATAMCMIIGEWQKRKWVKGVAWGLIGAGVESADP</sequence>
<reference evidence="2 3" key="1">
    <citation type="journal article" date="2017" name="Biotechnol. Biofuels">
        <title>Differential beta-glucosidase expression as a function of carbon source availability in Talaromyces amestolkiae: a genomic and proteomic approach.</title>
        <authorList>
            <person name="de Eugenio L.I."/>
            <person name="Mendez-Liter J.A."/>
            <person name="Nieto-Dominguez M."/>
            <person name="Alonso L."/>
            <person name="Gil-Munoz J."/>
            <person name="Barriuso J."/>
            <person name="Prieto A."/>
            <person name="Martinez M.J."/>
        </authorList>
    </citation>
    <scope>NUCLEOTIDE SEQUENCE [LARGE SCALE GENOMIC DNA]</scope>
    <source>
        <strain evidence="2 3">CIB</strain>
    </source>
</reference>
<dbReference type="EMBL" id="MIKG01000002">
    <property type="protein sequence ID" value="RAO65338.1"/>
    <property type="molecule type" value="Genomic_DNA"/>
</dbReference>
<dbReference type="OrthoDB" id="3924768at2759"/>
<evidence type="ECO:0000313" key="2">
    <source>
        <dbReference type="EMBL" id="RAO65338.1"/>
    </source>
</evidence>
<evidence type="ECO:0000313" key="3">
    <source>
        <dbReference type="Proteomes" id="UP000249363"/>
    </source>
</evidence>
<dbReference type="Proteomes" id="UP000249363">
    <property type="component" value="Unassembled WGS sequence"/>
</dbReference>
<dbReference type="AlphaFoldDB" id="A0A364KP62"/>
<gene>
    <name evidence="2" type="ORF">BHQ10_001350</name>
</gene>
<dbReference type="GeneID" id="63790567"/>
<comment type="caution">
    <text evidence="2">The sequence shown here is derived from an EMBL/GenBank/DDBJ whole genome shotgun (WGS) entry which is preliminary data.</text>
</comment>